<dbReference type="AlphaFoldDB" id="A0A812RIB5"/>
<evidence type="ECO:0000313" key="2">
    <source>
        <dbReference type="Proteomes" id="UP000649617"/>
    </source>
</evidence>
<dbReference type="Gene3D" id="3.30.2350.10">
    <property type="entry name" value="Pseudouridine synthase"/>
    <property type="match status" value="1"/>
</dbReference>
<dbReference type="SUPFAM" id="SSF55120">
    <property type="entry name" value="Pseudouridine synthase"/>
    <property type="match status" value="1"/>
</dbReference>
<sequence>MGAEVLALSEAVHHLTSSQGSEPVVFLDETAEEDWSWTAPLSNPIICLGVHEDFEAERIAIRAAVNSAFGAQLGPVALHSSACLHLLSSVRLGDASAPYQAVRPAVVQKDCAPRAVSARCFRRALPRRQPIRFFLRLDEPPLADSVKAQVHQAIVAACLVSKSVYDDRDTRLSLVWPCAAGLRCMRCVTVDRSLMDLSKGRLVPAEGPVIQALQLKLQRDEKSLDEGMHDIMQENKSCSLGTAAVVRVAFGEQGTWPGAGSQAGWPTDPVILMFLNWQGDLPIPQTASIRVPVGGYAQMIVTLQHWHNLGVLPATLTPRPLLSDWGEAELLRAIQELHPKPGRDVHLDVVLPFHGTVAGRVRMGHVLFAECGNVKVMCKEQRLGTSFQVVIKELRVGDDLYCRGYPGYEYKGDPAIFATEIVAIKPGERGESKDVDAVLFQDDQIVVVEKPAGKLAWEDSRHRHERGTALKVDADQLLYAPELEVSGPAIYSKLGTCVDASSCRLEYVVLVAGRPERVSVCKAALRPARGKPKQSAETQLESLWKGNDCTLLRASVQGAETKSQVCRHLHLLGFPVWGDRRFGNQRANLRSRAVFGLARPWCHLVHVELYGTWGGIRVSSTPPPDLLRAPR</sequence>
<gene>
    <name evidence="1" type="primary">pksN</name>
    <name evidence="1" type="ORF">SPIL2461_LOCUS10779</name>
</gene>
<accession>A0A812RIB5</accession>
<comment type="caution">
    <text evidence="1">The sequence shown here is derived from an EMBL/GenBank/DDBJ whole genome shotgun (WGS) entry which is preliminary data.</text>
</comment>
<dbReference type="GO" id="GO:0001522">
    <property type="term" value="P:pseudouridine synthesis"/>
    <property type="evidence" value="ECO:0007669"/>
    <property type="project" value="InterPro"/>
</dbReference>
<protein>
    <submittedName>
        <fullName evidence="1">PksN protein</fullName>
    </submittedName>
</protein>
<keyword evidence="2" id="KW-1185">Reference proteome</keyword>
<reference evidence="1" key="1">
    <citation type="submission" date="2021-02" db="EMBL/GenBank/DDBJ databases">
        <authorList>
            <person name="Dougan E. K."/>
            <person name="Rhodes N."/>
            <person name="Thang M."/>
            <person name="Chan C."/>
        </authorList>
    </citation>
    <scope>NUCLEOTIDE SEQUENCE</scope>
</reference>
<evidence type="ECO:0000313" key="1">
    <source>
        <dbReference type="EMBL" id="CAE7443375.1"/>
    </source>
</evidence>
<dbReference type="OrthoDB" id="438172at2759"/>
<name>A0A812RIB5_SYMPI</name>
<dbReference type="EMBL" id="CAJNIZ010020646">
    <property type="protein sequence ID" value="CAE7443375.1"/>
    <property type="molecule type" value="Genomic_DNA"/>
</dbReference>
<organism evidence="1 2">
    <name type="scientific">Symbiodinium pilosum</name>
    <name type="common">Dinoflagellate</name>
    <dbReference type="NCBI Taxonomy" id="2952"/>
    <lineage>
        <taxon>Eukaryota</taxon>
        <taxon>Sar</taxon>
        <taxon>Alveolata</taxon>
        <taxon>Dinophyceae</taxon>
        <taxon>Suessiales</taxon>
        <taxon>Symbiodiniaceae</taxon>
        <taxon>Symbiodinium</taxon>
    </lineage>
</organism>
<proteinExistence type="predicted"/>
<dbReference type="Proteomes" id="UP000649617">
    <property type="component" value="Unassembled WGS sequence"/>
</dbReference>
<dbReference type="InterPro" id="IPR020103">
    <property type="entry name" value="PsdUridine_synth_cat_dom_sf"/>
</dbReference>
<dbReference type="GO" id="GO:0003723">
    <property type="term" value="F:RNA binding"/>
    <property type="evidence" value="ECO:0007669"/>
    <property type="project" value="InterPro"/>
</dbReference>
<dbReference type="GO" id="GO:0009982">
    <property type="term" value="F:pseudouridine synthase activity"/>
    <property type="evidence" value="ECO:0007669"/>
    <property type="project" value="InterPro"/>
</dbReference>